<dbReference type="AlphaFoldDB" id="A0A0E9SJ46"/>
<evidence type="ECO:0000313" key="1">
    <source>
        <dbReference type="EMBL" id="JAH40533.1"/>
    </source>
</evidence>
<name>A0A0E9SJ46_ANGAN</name>
<protein>
    <submittedName>
        <fullName evidence="1">Uncharacterized protein</fullName>
    </submittedName>
</protein>
<reference evidence="1" key="2">
    <citation type="journal article" date="2015" name="Fish Shellfish Immunol.">
        <title>Early steps in the European eel (Anguilla anguilla)-Vibrio vulnificus interaction in the gills: Role of the RtxA13 toxin.</title>
        <authorList>
            <person name="Callol A."/>
            <person name="Pajuelo D."/>
            <person name="Ebbesson L."/>
            <person name="Teles M."/>
            <person name="MacKenzie S."/>
            <person name="Amaro C."/>
        </authorList>
    </citation>
    <scope>NUCLEOTIDE SEQUENCE</scope>
</reference>
<dbReference type="EMBL" id="GBXM01068044">
    <property type="protein sequence ID" value="JAH40533.1"/>
    <property type="molecule type" value="Transcribed_RNA"/>
</dbReference>
<proteinExistence type="predicted"/>
<sequence>MVDALITSWLHYCNALLSGCTQLTLKSQLLRYIQEPRKVHRSFQPWHSPGSSPMP</sequence>
<accession>A0A0E9SJ46</accession>
<reference evidence="1" key="1">
    <citation type="submission" date="2014-11" db="EMBL/GenBank/DDBJ databases">
        <authorList>
            <person name="Amaro Gonzalez C."/>
        </authorList>
    </citation>
    <scope>NUCLEOTIDE SEQUENCE</scope>
</reference>
<organism evidence="1">
    <name type="scientific">Anguilla anguilla</name>
    <name type="common">European freshwater eel</name>
    <name type="synonym">Muraena anguilla</name>
    <dbReference type="NCBI Taxonomy" id="7936"/>
    <lineage>
        <taxon>Eukaryota</taxon>
        <taxon>Metazoa</taxon>
        <taxon>Chordata</taxon>
        <taxon>Craniata</taxon>
        <taxon>Vertebrata</taxon>
        <taxon>Euteleostomi</taxon>
        <taxon>Actinopterygii</taxon>
        <taxon>Neopterygii</taxon>
        <taxon>Teleostei</taxon>
        <taxon>Anguilliformes</taxon>
        <taxon>Anguillidae</taxon>
        <taxon>Anguilla</taxon>
    </lineage>
</organism>